<dbReference type="Pfam" id="PF06203">
    <property type="entry name" value="CCT"/>
    <property type="match status" value="1"/>
</dbReference>
<dbReference type="InterPro" id="IPR010402">
    <property type="entry name" value="CCT_domain"/>
</dbReference>
<dbReference type="Proteomes" id="UP000824890">
    <property type="component" value="Unassembled WGS sequence"/>
</dbReference>
<comment type="caution">
    <text evidence="18">The sequence shown here is derived from an EMBL/GenBank/DDBJ whole genome shotgun (WGS) entry which is preliminary data.</text>
</comment>
<evidence type="ECO:0000259" key="16">
    <source>
        <dbReference type="PROSITE" id="PS50119"/>
    </source>
</evidence>
<dbReference type="Pfam" id="PF20434">
    <property type="entry name" value="BD-FAE"/>
    <property type="match status" value="1"/>
</dbReference>
<dbReference type="EMBL" id="JAGKQM010000012">
    <property type="protein sequence ID" value="KAH0895819.1"/>
    <property type="molecule type" value="Genomic_DNA"/>
</dbReference>
<feature type="domain" description="B box-type" evidence="16">
    <location>
        <begin position="963"/>
        <end position="1010"/>
    </location>
</feature>
<dbReference type="Pfam" id="PF05056">
    <property type="entry name" value="DUF674"/>
    <property type="match status" value="1"/>
</dbReference>
<dbReference type="InterPro" id="IPR029058">
    <property type="entry name" value="AB_hydrolase_fold"/>
</dbReference>
<dbReference type="PANTHER" id="PTHR33103:SF27">
    <property type="entry name" value="OS04G0594700 PROTEIN"/>
    <property type="match status" value="1"/>
</dbReference>
<evidence type="ECO:0000256" key="7">
    <source>
        <dbReference type="ARBA" id="ARBA00022833"/>
    </source>
</evidence>
<evidence type="ECO:0000256" key="3">
    <source>
        <dbReference type="ARBA" id="ARBA00010024"/>
    </source>
</evidence>
<dbReference type="PANTHER" id="PTHR33103">
    <property type="entry name" value="OS01G0153900 PROTEIN"/>
    <property type="match status" value="1"/>
</dbReference>
<dbReference type="InterPro" id="IPR019826">
    <property type="entry name" value="Carboxylesterase_B_AS"/>
</dbReference>
<feature type="region of interest" description="Disordered" evidence="14">
    <location>
        <begin position="477"/>
        <end position="531"/>
    </location>
</feature>
<dbReference type="PROSITE" id="PS51017">
    <property type="entry name" value="CCT"/>
    <property type="match status" value="1"/>
</dbReference>
<keyword evidence="15" id="KW-0472">Membrane</keyword>
<dbReference type="SMART" id="SM00336">
    <property type="entry name" value="BBOX"/>
    <property type="match status" value="2"/>
</dbReference>
<evidence type="ECO:0000259" key="17">
    <source>
        <dbReference type="PROSITE" id="PS51017"/>
    </source>
</evidence>
<keyword evidence="4" id="KW-0479">Metal-binding</keyword>
<keyword evidence="5 12" id="KW-0863">Zinc-finger</keyword>
<dbReference type="Gene3D" id="3.40.50.1820">
    <property type="entry name" value="alpha/beta hydrolase"/>
    <property type="match status" value="1"/>
</dbReference>
<dbReference type="InterPro" id="IPR000315">
    <property type="entry name" value="Znf_B-box"/>
</dbReference>
<dbReference type="CDD" id="cd19821">
    <property type="entry name" value="Bbox1_BBX-like"/>
    <property type="match status" value="2"/>
</dbReference>
<keyword evidence="7" id="KW-0862">Zinc</keyword>
<evidence type="ECO:0000256" key="2">
    <source>
        <dbReference type="ARBA" id="ARBA00004653"/>
    </source>
</evidence>
<evidence type="ECO:0000256" key="8">
    <source>
        <dbReference type="ARBA" id="ARBA00023242"/>
    </source>
</evidence>
<feature type="transmembrane region" description="Helical" evidence="15">
    <location>
        <begin position="641"/>
        <end position="663"/>
    </location>
</feature>
<evidence type="ECO:0000256" key="13">
    <source>
        <dbReference type="PROSITE-ProRule" id="PRU00357"/>
    </source>
</evidence>
<evidence type="ECO:0000256" key="5">
    <source>
        <dbReference type="ARBA" id="ARBA00022771"/>
    </source>
</evidence>
<dbReference type="PROSITE" id="PS00122">
    <property type="entry name" value="CARBOXYLESTERASE_B_1"/>
    <property type="match status" value="1"/>
</dbReference>
<dbReference type="InterPro" id="IPR049808">
    <property type="entry name" value="CONSTANS-like_Bbox1"/>
</dbReference>
<evidence type="ECO:0000256" key="12">
    <source>
        <dbReference type="PROSITE-ProRule" id="PRU00024"/>
    </source>
</evidence>
<evidence type="ECO:0000256" key="1">
    <source>
        <dbReference type="ARBA" id="ARBA00004123"/>
    </source>
</evidence>
<evidence type="ECO:0000313" key="18">
    <source>
        <dbReference type="EMBL" id="KAH0895819.1"/>
    </source>
</evidence>
<gene>
    <name evidence="18" type="ORF">HID58_045387</name>
</gene>
<dbReference type="InterPro" id="IPR049492">
    <property type="entry name" value="BD-FAE-like_dom"/>
</dbReference>
<dbReference type="InterPro" id="IPR007750">
    <property type="entry name" value="DUF674"/>
</dbReference>
<evidence type="ECO:0000256" key="15">
    <source>
        <dbReference type="SAM" id="Phobius"/>
    </source>
</evidence>
<keyword evidence="15" id="KW-1133">Transmembrane helix</keyword>
<evidence type="ECO:0000313" key="19">
    <source>
        <dbReference type="Proteomes" id="UP000824890"/>
    </source>
</evidence>
<keyword evidence="6" id="KW-0378">Hydrolase</keyword>
<sequence length="1271" mass="141520">MAESSGEAKVYLRLVIDEEKNKVVLAEAGKDFVDVLFSFLTLPMGTIARLFKKHNKDHPVSVGCFNNLYTSVVDMGFDNFQTEACKRMLLCPRSVSDVQCQRLKVNINPTEGEKYFKCPIFSHCRLCSNFSTTRCRCENLMKEEIHYSQLKVADNMQNGVFISGGGASTTFIITDDLEVAVKSTGLVLERLKSLGCADVSKLGEKFVGIGSKEVLTLLQCVFSSNAPLTETFLNKGSAQGLTKSYETLRPCMEEKKDEAEPEKVLTINAVVRNQDMKILFVECGEDFVELLLSFLAVSLESVLEISGNSITFGCLANLCRSFKDLSVVNEETKAASADSKGVQLPGIITLEPPVYYRFIYSFVNKPVPIYALTRDSNKIPYYRNDKLVPVTLVDPKSHGNDHQTHCSGFLKKETQFTVSDDLVITPMSSCSTVCLLKKLQTNAEDIDVQEIDISKAEAVDLLRASLLTSCALSSALEAKEGTTLSDPTSKKPKEETKRRNNRGRKEFEKFARESFHRDEHEEEEDVSDSLIQRRKMHHPPLETHQPERCRPMTSTVSEIEEVIDSERTTLLNGSNGLSSPEPVRRRVSGKSPADGGSRRICRQPSFGRDIGHAAKETYLVTRLSFKLLRYLGVGYRWIMKLLALTCYAMLLMPGFLQVAYMYFFSSQVRRSVVYGDQPRNRLDLYLPSNSDGMKPVVVFVTGGAWIIGYKAWGSLLGMQLAERDIIVACVDYRNFPQGTISDMVTDASQGISFVCNNIAAFGGDPNRIYLMGQSAGAHIAACALLEQATKESKGESISWRVSQIKAYFGLSGGYNLYNLVDHFHNRGLYRSIFLSIMEGEESFDKFSPEVRLKDPIVGKAASMLPPIMLFHGSSDYSIPCDASKTFADALQAVGAKVELILYSGKTHTDLFLQDPLRGGKDELFDDIVSVIHAEDDDALAKDSLAPPRKRLVPELLLKLAHRNWTQVCNTCRSAACTVYCRADSAYLCATCDAQVHAANLLASRHERVRVCEACERAPAAFFCKADAASLCIACDSQIHLVNPLARRHQRVPILPISSMATNHSSETTAMTGPENIVVMGQEEEDETEVASWLLPSSEKNSGNNNNSLDLVDYQQDYNVPRSRYARDGVVPLQVEESKAHMHHEQHNFQFGFTNVSSGCHMVSLVPESTTSDTTVLLHSPSPKAATDQLPDPSTQILSPGEREARVMRYREKKKTRKFEKRVRYASRKAYAETRPRIKGRFVKREEVDAEADQGFSTMTMFNTGYGVVPSL</sequence>
<comment type="catalytic activity">
    <reaction evidence="11">
        <text>[protein]-C-terminal S-[(2E,6E)-farnesyl]-L-cysteine methyl ester + H2O = [protein]-C-terminal S-[(2E,6E)-farnesyl]-L-cysteine + methanol + H(+)</text>
        <dbReference type="Rhea" id="RHEA:48520"/>
        <dbReference type="Rhea" id="RHEA-COMP:12125"/>
        <dbReference type="Rhea" id="RHEA-COMP:12126"/>
        <dbReference type="ChEBI" id="CHEBI:15377"/>
        <dbReference type="ChEBI" id="CHEBI:15378"/>
        <dbReference type="ChEBI" id="CHEBI:17790"/>
        <dbReference type="ChEBI" id="CHEBI:90510"/>
        <dbReference type="ChEBI" id="CHEBI:90511"/>
        <dbReference type="EC" id="3.1.1.n2"/>
    </reaction>
</comment>
<evidence type="ECO:0000256" key="11">
    <source>
        <dbReference type="ARBA" id="ARBA00049507"/>
    </source>
</evidence>
<proteinExistence type="inferred from homology"/>
<evidence type="ECO:0000256" key="9">
    <source>
        <dbReference type="ARBA" id="ARBA00038028"/>
    </source>
</evidence>
<organism evidence="18 19">
    <name type="scientific">Brassica napus</name>
    <name type="common">Rape</name>
    <dbReference type="NCBI Taxonomy" id="3708"/>
    <lineage>
        <taxon>Eukaryota</taxon>
        <taxon>Viridiplantae</taxon>
        <taxon>Streptophyta</taxon>
        <taxon>Embryophyta</taxon>
        <taxon>Tracheophyta</taxon>
        <taxon>Spermatophyta</taxon>
        <taxon>Magnoliopsida</taxon>
        <taxon>eudicotyledons</taxon>
        <taxon>Gunneridae</taxon>
        <taxon>Pentapetalae</taxon>
        <taxon>rosids</taxon>
        <taxon>malvids</taxon>
        <taxon>Brassicales</taxon>
        <taxon>Brassicaceae</taxon>
        <taxon>Brassiceae</taxon>
        <taxon>Brassica</taxon>
    </lineage>
</organism>
<feature type="compositionally biased region" description="Basic and acidic residues" evidence="14">
    <location>
        <begin position="488"/>
        <end position="519"/>
    </location>
</feature>
<comment type="similarity">
    <text evidence="9">Belongs to the AB hydrolase superfamily. Isoprenylcysteine methylesterase family.</text>
</comment>
<reference evidence="18 19" key="1">
    <citation type="submission" date="2021-05" db="EMBL/GenBank/DDBJ databases">
        <title>Genome Assembly of Synthetic Allotetraploid Brassica napus Reveals Homoeologous Exchanges between Subgenomes.</title>
        <authorList>
            <person name="Davis J.T."/>
        </authorList>
    </citation>
    <scope>NUCLEOTIDE SEQUENCE [LARGE SCALE GENOMIC DNA]</scope>
    <source>
        <strain evidence="19">cv. Da-Ae</strain>
        <tissue evidence="18">Seedling</tissue>
    </source>
</reference>
<feature type="region of interest" description="Disordered" evidence="14">
    <location>
        <begin position="570"/>
        <end position="602"/>
    </location>
</feature>
<feature type="domain" description="B box-type" evidence="16">
    <location>
        <begin position="1006"/>
        <end position="1053"/>
    </location>
</feature>
<keyword evidence="15" id="KW-0812">Transmembrane</keyword>
<comment type="subcellular location">
    <subcellularLocation>
        <location evidence="2">Golgi apparatus membrane</location>
        <topology evidence="2">Multi-pass membrane protein</topology>
    </subcellularLocation>
    <subcellularLocation>
        <location evidence="1 13">Nucleus</location>
    </subcellularLocation>
</comment>
<evidence type="ECO:0000256" key="10">
    <source>
        <dbReference type="ARBA" id="ARBA00038928"/>
    </source>
</evidence>
<name>A0ABQ8ATE1_BRANA</name>
<dbReference type="PROSITE" id="PS50119">
    <property type="entry name" value="ZF_BBOX"/>
    <property type="match status" value="2"/>
</dbReference>
<dbReference type="SUPFAM" id="SSF53474">
    <property type="entry name" value="alpha/beta-Hydrolases"/>
    <property type="match status" value="1"/>
</dbReference>
<protein>
    <recommendedName>
        <fullName evidence="10">protein-S-isoprenylcysteine alpha-carbonyl methylesterase</fullName>
        <ecNumber evidence="10">3.1.1.n2</ecNumber>
    </recommendedName>
</protein>
<comment type="similarity">
    <text evidence="3">Belongs to the CONSTANS family.</text>
</comment>
<accession>A0ABQ8ATE1</accession>
<evidence type="ECO:0000256" key="6">
    <source>
        <dbReference type="ARBA" id="ARBA00022801"/>
    </source>
</evidence>
<feature type="domain" description="CCT" evidence="17">
    <location>
        <begin position="1202"/>
        <end position="1244"/>
    </location>
</feature>
<dbReference type="Pfam" id="PF00643">
    <property type="entry name" value="zf-B_box"/>
    <property type="match status" value="1"/>
</dbReference>
<evidence type="ECO:0000256" key="14">
    <source>
        <dbReference type="SAM" id="MobiDB-lite"/>
    </source>
</evidence>
<keyword evidence="19" id="KW-1185">Reference proteome</keyword>
<dbReference type="EC" id="3.1.1.n2" evidence="10"/>
<keyword evidence="8 13" id="KW-0539">Nucleus</keyword>
<evidence type="ECO:0000256" key="4">
    <source>
        <dbReference type="ARBA" id="ARBA00022723"/>
    </source>
</evidence>